<gene>
    <name evidence="1" type="ORF">QE399_003918</name>
</gene>
<organism evidence="1 2">
    <name type="scientific">Paracidovorax wautersii</name>
    <dbReference type="NCBI Taxonomy" id="1177982"/>
    <lineage>
        <taxon>Bacteria</taxon>
        <taxon>Pseudomonadati</taxon>
        <taxon>Pseudomonadota</taxon>
        <taxon>Betaproteobacteria</taxon>
        <taxon>Burkholderiales</taxon>
        <taxon>Comamonadaceae</taxon>
        <taxon>Paracidovorax</taxon>
    </lineage>
</organism>
<dbReference type="EMBL" id="JAVIZX010000001">
    <property type="protein sequence ID" value="MDR6216229.1"/>
    <property type="molecule type" value="Genomic_DNA"/>
</dbReference>
<protein>
    <submittedName>
        <fullName evidence="1">Uncharacterized protein</fullName>
    </submittedName>
</protein>
<sequence>MATEITEFAPSAETVTAHIDTSMETGERYSGVLIVGHYPAPKGDPVELWIERGGQRVGFQAGDLAALIKQLKRSERIAKEMAHG</sequence>
<name>A0ABU1IG78_9BURK</name>
<evidence type="ECO:0000313" key="1">
    <source>
        <dbReference type="EMBL" id="MDR6216229.1"/>
    </source>
</evidence>
<reference evidence="1 2" key="1">
    <citation type="submission" date="2023-08" db="EMBL/GenBank/DDBJ databases">
        <title>Functional and genomic diversity of the sorghum phyllosphere microbiome.</title>
        <authorList>
            <person name="Shade A."/>
        </authorList>
    </citation>
    <scope>NUCLEOTIDE SEQUENCE [LARGE SCALE GENOMIC DNA]</scope>
    <source>
        <strain evidence="1 2">SORGH_AS_0335</strain>
    </source>
</reference>
<comment type="caution">
    <text evidence="1">The sequence shown here is derived from an EMBL/GenBank/DDBJ whole genome shotgun (WGS) entry which is preliminary data.</text>
</comment>
<keyword evidence="2" id="KW-1185">Reference proteome</keyword>
<proteinExistence type="predicted"/>
<accession>A0ABU1IG78</accession>
<dbReference type="Proteomes" id="UP001267710">
    <property type="component" value="Unassembled WGS sequence"/>
</dbReference>
<dbReference type="RefSeq" id="WP_309831482.1">
    <property type="nucleotide sequence ID" value="NZ_JAVIZX010000001.1"/>
</dbReference>
<evidence type="ECO:0000313" key="2">
    <source>
        <dbReference type="Proteomes" id="UP001267710"/>
    </source>
</evidence>